<gene>
    <name evidence="2" type="ORF">FYK55_28320</name>
</gene>
<proteinExistence type="predicted"/>
<evidence type="ECO:0000256" key="1">
    <source>
        <dbReference type="SAM" id="SignalP"/>
    </source>
</evidence>
<keyword evidence="1" id="KW-0732">Signal</keyword>
<dbReference type="EMBL" id="VWOX01000040">
    <property type="protein sequence ID" value="KAA5535693.1"/>
    <property type="molecule type" value="Genomic_DNA"/>
</dbReference>
<dbReference type="AlphaFoldDB" id="A0A5M6CKW3"/>
<evidence type="ECO:0008006" key="4">
    <source>
        <dbReference type="Google" id="ProtNLM"/>
    </source>
</evidence>
<accession>A0A5M6CKW3</accession>
<comment type="caution">
    <text evidence="2">The sequence shown here is derived from an EMBL/GenBank/DDBJ whole genome shotgun (WGS) entry which is preliminary data.</text>
</comment>
<organism evidence="2 3">
    <name type="scientific">Roseiconus nitratireducens</name>
    <dbReference type="NCBI Taxonomy" id="2605748"/>
    <lineage>
        <taxon>Bacteria</taxon>
        <taxon>Pseudomonadati</taxon>
        <taxon>Planctomycetota</taxon>
        <taxon>Planctomycetia</taxon>
        <taxon>Pirellulales</taxon>
        <taxon>Pirellulaceae</taxon>
        <taxon>Roseiconus</taxon>
    </lineage>
</organism>
<protein>
    <recommendedName>
        <fullName evidence="4">Peptidoglycan-binding protein CsiV</fullName>
    </recommendedName>
</protein>
<feature type="chain" id="PRO_5024282349" description="Peptidoglycan-binding protein CsiV" evidence="1">
    <location>
        <begin position="23"/>
        <end position="201"/>
    </location>
</feature>
<keyword evidence="3" id="KW-1185">Reference proteome</keyword>
<dbReference type="RefSeq" id="WP_150079990.1">
    <property type="nucleotide sequence ID" value="NZ_VWOX01000040.1"/>
</dbReference>
<feature type="signal peptide" evidence="1">
    <location>
        <begin position="1"/>
        <end position="22"/>
    </location>
</feature>
<name>A0A5M6CKW3_9BACT</name>
<dbReference type="Proteomes" id="UP000324479">
    <property type="component" value="Unassembled WGS sequence"/>
</dbReference>
<reference evidence="2 3" key="1">
    <citation type="submission" date="2019-08" db="EMBL/GenBank/DDBJ databases">
        <authorList>
            <person name="Dhanesh K."/>
            <person name="Kumar G."/>
            <person name="Sasikala C."/>
            <person name="Venkata Ramana C."/>
        </authorList>
    </citation>
    <scope>NUCLEOTIDE SEQUENCE [LARGE SCALE GENOMIC DNA]</scope>
    <source>
        <strain evidence="2 3">JC645</strain>
    </source>
</reference>
<sequence length="201" mass="22266">MVLRILLAACLHAILSPAAVLANDDVEPTSERSVSAEQFVKQMQLLARGNPPGRTSFDKEGSLASLKKTIHDEFDGTIIEFEVWISSVKWNSGTATIFTSSPIPRYKVTKRSPFTIRATMLFKVPMSRSEAAAIDTRKPIAFRGELAYKEPIDVARSPQSTPLFSLRSDHYRYVLSLGSFISASYTLTIDDEAVLEVKPDP</sequence>
<evidence type="ECO:0000313" key="3">
    <source>
        <dbReference type="Proteomes" id="UP000324479"/>
    </source>
</evidence>
<evidence type="ECO:0000313" key="2">
    <source>
        <dbReference type="EMBL" id="KAA5535693.1"/>
    </source>
</evidence>